<feature type="compositionally biased region" description="Basic and acidic residues" evidence="1">
    <location>
        <begin position="323"/>
        <end position="332"/>
    </location>
</feature>
<evidence type="ECO:0000313" key="4">
    <source>
        <dbReference type="Proteomes" id="UP001492380"/>
    </source>
</evidence>
<feature type="compositionally biased region" description="Polar residues" evidence="1">
    <location>
        <begin position="254"/>
        <end position="276"/>
    </location>
</feature>
<dbReference type="Pfam" id="PF25823">
    <property type="entry name" value="Ams2-SPT21_N"/>
    <property type="match status" value="1"/>
</dbReference>
<sequence>MRTRPLAYKSASCVVSCFAPSLSCNSTNTSPVKVLYTFDDSHKTYCLARLPNALNIPTVLVDDDTQVGVIELRTCVEALVSSSPELVARLGQDYTVYAYDYSEYETPLVGQGMLSWILSTASSNSDAPSNTQKTMVTGKVRENILGLFSGGIKETLEVKLKLVPVPTFLQSDYIETMEKYRSLGQSLPEGFDHSAWMNFLKTNPDINTITAHLQSTPFPQSMALQRVNPGGVESLHQMLSQNASPHEERRGSQLPAQPMSQSRQGSRACSPATSVRSAVAFQQPPRDHSRPTSSASHTSERPFLQPSFAQPASDPSYGQNRNQELEHEECPPRKRARVVQADWRGKSQFGPKADTLRITASTAASVRVHKPTPIHMTTEGLGDSLEPPQRPPTPRPTDFSGARARASMNVSSLRRESSLGSLPNGQRGPCSETGMASEDDQMADAEDSPAEFPSSPPICPRNHDSPAPSSPGLPTFPCTDDSGFMSGSVLDSEAAIENRQYHRAPHPTSEAPTVIASDQWKMETPGPPEMLPTRVGRRQPHYKHQRKAEEAAAAAAARAASSDGEVVLKKAETRVSCSCSVANATIITTQSRVSETDSITAASSPTSTTTAAYQSKTRPAANAAPKPTKPPKQKKLPRSQTWTAGSVTGNQDGEASGPVIVPDPHSRPASPAGSVLRSGSGAKRKKAIEDRLRESLAEGKMPDFCAVCGEIKTPTWRKAFFKVVEGTPENTVTSLEETGAVAGYEVMVPGPDEENAAPKYKLYKRSLNNEDKANNDYTPMMLCNPCGLHFAKAGTMRPPERWAPKTKESKRGRPRKRAATKKDPCASDAMQEPMSDGREARPAKRQRAASWQPLDGKIGLQAPQGSRTNRSLGREFCSSPPPMMGSQESPINIDEDSPSERLNTRRLLFPSPRKDGQFKSLDDGFQEKGKGNAVRTIGQKAPGQKSPPLGSGHAANAQDKENMPPPGDEDNSFAHLFEEGCNSGAVSVSATPAGRSGQDLLKTPGSKGSRAALTPKGSSARKTIADFLNLTPSKTNKTPKSNGTPFSTSFQEFFKSPGSATRNLNWLSSPGTARLLEMSEFDVDMFPTSDFPLPSSPSHANNGFNFSLYEDPMTSSNTLDNFWFTAGENGLQITNGEQGAEVDYNARLEDFTNIVDEVMRSGNDATPQEKAQTPTGEKEAQSGEVAASPENEEVALVGVEAPAKA</sequence>
<dbReference type="Proteomes" id="UP001492380">
    <property type="component" value="Unassembled WGS sequence"/>
</dbReference>
<feature type="compositionally biased region" description="Polar residues" evidence="1">
    <location>
        <begin position="1163"/>
        <end position="1175"/>
    </location>
</feature>
<evidence type="ECO:0000256" key="1">
    <source>
        <dbReference type="SAM" id="MobiDB-lite"/>
    </source>
</evidence>
<feature type="domain" description="Ams2/SPT21 N-terminal" evidence="2">
    <location>
        <begin position="27"/>
        <end position="165"/>
    </location>
</feature>
<dbReference type="EMBL" id="JBBWRZ010000007">
    <property type="protein sequence ID" value="KAK8232236.1"/>
    <property type="molecule type" value="Genomic_DNA"/>
</dbReference>
<feature type="region of interest" description="Disordered" evidence="1">
    <location>
        <begin position="987"/>
        <end position="1020"/>
    </location>
</feature>
<proteinExistence type="predicted"/>
<comment type="caution">
    <text evidence="3">The sequence shown here is derived from an EMBL/GenBank/DDBJ whole genome shotgun (WGS) entry which is preliminary data.</text>
</comment>
<reference evidence="3 4" key="1">
    <citation type="submission" date="2024-04" db="EMBL/GenBank/DDBJ databases">
        <title>Phyllosticta paracitricarpa is synonymous to the EU quarantine fungus P. citricarpa based on phylogenomic analyses.</title>
        <authorList>
            <consortium name="Lawrence Berkeley National Laboratory"/>
            <person name="Van Ingen-Buijs V.A."/>
            <person name="Van Westerhoven A.C."/>
            <person name="Haridas S."/>
            <person name="Skiadas P."/>
            <person name="Martin F."/>
            <person name="Groenewald J.Z."/>
            <person name="Crous P.W."/>
            <person name="Seidl M.F."/>
        </authorList>
    </citation>
    <scope>NUCLEOTIDE SEQUENCE [LARGE SCALE GENOMIC DNA]</scope>
    <source>
        <strain evidence="3 4">CBS 123374</strain>
    </source>
</reference>
<gene>
    <name evidence="3" type="ORF">HDK90DRAFT_415955</name>
</gene>
<keyword evidence="4" id="KW-1185">Reference proteome</keyword>
<feature type="region of interest" description="Disordered" evidence="1">
    <location>
        <begin position="591"/>
        <end position="686"/>
    </location>
</feature>
<protein>
    <recommendedName>
        <fullName evidence="2">Ams2/SPT21 N-terminal domain-containing protein</fullName>
    </recommendedName>
</protein>
<name>A0ABR1YKG5_9PEZI</name>
<dbReference type="SUPFAM" id="SSF57716">
    <property type="entry name" value="Glucocorticoid receptor-like (DNA-binding domain)"/>
    <property type="match status" value="1"/>
</dbReference>
<feature type="compositionally biased region" description="Basic and acidic residues" evidence="1">
    <location>
        <begin position="912"/>
        <end position="930"/>
    </location>
</feature>
<dbReference type="InterPro" id="IPR042403">
    <property type="entry name" value="Spt21/Ams2"/>
</dbReference>
<accession>A0ABR1YKG5</accession>
<feature type="region of interest" description="Disordered" evidence="1">
    <location>
        <begin position="1160"/>
        <end position="1205"/>
    </location>
</feature>
<feature type="region of interest" description="Disordered" evidence="1">
    <location>
        <begin position="794"/>
        <end position="971"/>
    </location>
</feature>
<feature type="region of interest" description="Disordered" evidence="1">
    <location>
        <begin position="238"/>
        <end position="333"/>
    </location>
</feature>
<dbReference type="PANTHER" id="PTHR39147:SF1">
    <property type="entry name" value="PROTEIN SPT21"/>
    <property type="match status" value="1"/>
</dbReference>
<evidence type="ECO:0000259" key="2">
    <source>
        <dbReference type="Pfam" id="PF25823"/>
    </source>
</evidence>
<dbReference type="InterPro" id="IPR057725">
    <property type="entry name" value="Ams2-SPT21_N"/>
</dbReference>
<dbReference type="PANTHER" id="PTHR39147">
    <property type="entry name" value="PROTEIN SPT21"/>
    <property type="match status" value="1"/>
</dbReference>
<dbReference type="Gene3D" id="3.30.50.10">
    <property type="entry name" value="Erythroid Transcription Factor GATA-1, subunit A"/>
    <property type="match status" value="1"/>
</dbReference>
<feature type="region of interest" description="Disordered" evidence="1">
    <location>
        <begin position="372"/>
        <end position="487"/>
    </location>
</feature>
<evidence type="ECO:0000313" key="3">
    <source>
        <dbReference type="EMBL" id="KAK8232236.1"/>
    </source>
</evidence>
<feature type="compositionally biased region" description="Acidic residues" evidence="1">
    <location>
        <begin position="437"/>
        <end position="449"/>
    </location>
</feature>
<feature type="compositionally biased region" description="Polar residues" evidence="1">
    <location>
        <begin position="638"/>
        <end position="653"/>
    </location>
</feature>
<feature type="compositionally biased region" description="Low complexity" evidence="1">
    <location>
        <begin position="596"/>
        <end position="626"/>
    </location>
</feature>
<organism evidence="3 4">
    <name type="scientific">Phyllosticta capitalensis</name>
    <dbReference type="NCBI Taxonomy" id="121624"/>
    <lineage>
        <taxon>Eukaryota</taxon>
        <taxon>Fungi</taxon>
        <taxon>Dikarya</taxon>
        <taxon>Ascomycota</taxon>
        <taxon>Pezizomycotina</taxon>
        <taxon>Dothideomycetes</taxon>
        <taxon>Dothideomycetes incertae sedis</taxon>
        <taxon>Botryosphaeriales</taxon>
        <taxon>Phyllostictaceae</taxon>
        <taxon>Phyllosticta</taxon>
    </lineage>
</organism>
<feature type="compositionally biased region" description="Basic and acidic residues" evidence="1">
    <location>
        <begin position="798"/>
        <end position="811"/>
    </location>
</feature>
<dbReference type="InterPro" id="IPR013088">
    <property type="entry name" value="Znf_NHR/GATA"/>
</dbReference>